<proteinExistence type="predicted"/>
<evidence type="ECO:0000313" key="2">
    <source>
        <dbReference type="EMBL" id="NMG73897.1"/>
    </source>
</evidence>
<keyword evidence="1" id="KW-0732">Signal</keyword>
<name>A0ABX1Q695_9RHOO</name>
<dbReference type="InterPro" id="IPR025737">
    <property type="entry name" value="FApF"/>
</dbReference>
<dbReference type="Proteomes" id="UP000648984">
    <property type="component" value="Unassembled WGS sequence"/>
</dbReference>
<evidence type="ECO:0000313" key="3">
    <source>
        <dbReference type="Proteomes" id="UP000648984"/>
    </source>
</evidence>
<comment type="caution">
    <text evidence="2">The sequence shown here is derived from an EMBL/GenBank/DDBJ whole genome shotgun (WGS) entry which is preliminary data.</text>
</comment>
<feature type="chain" id="PRO_5046639526" evidence="1">
    <location>
        <begin position="32"/>
        <end position="292"/>
    </location>
</feature>
<evidence type="ECO:0000256" key="1">
    <source>
        <dbReference type="SAM" id="SignalP"/>
    </source>
</evidence>
<keyword evidence="3" id="KW-1185">Reference proteome</keyword>
<protein>
    <submittedName>
        <fullName evidence="2">Transporter</fullName>
    </submittedName>
</protein>
<accession>A0ABX1Q695</accession>
<organism evidence="2 3">
    <name type="scientific">Aromatoleum diolicum</name>
    <dbReference type="NCBI Taxonomy" id="75796"/>
    <lineage>
        <taxon>Bacteria</taxon>
        <taxon>Pseudomonadati</taxon>
        <taxon>Pseudomonadota</taxon>
        <taxon>Betaproteobacteria</taxon>
        <taxon>Rhodocyclales</taxon>
        <taxon>Rhodocyclaceae</taxon>
        <taxon>Aromatoleum</taxon>
    </lineage>
</organism>
<dbReference type="Pfam" id="PF13557">
    <property type="entry name" value="Phenol_MetA_deg"/>
    <property type="match status" value="1"/>
</dbReference>
<reference evidence="2 3" key="1">
    <citation type="submission" date="2019-12" db="EMBL/GenBank/DDBJ databases">
        <title>Comparative genomics gives insights into the taxonomy of the Azoarcus-Aromatoleum group and reveals separate origins of nif in the plant-associated Azoarcus and non-plant-associated Aromatoleum sub-groups.</title>
        <authorList>
            <person name="Lafos M."/>
            <person name="Maluk M."/>
            <person name="Batista M."/>
            <person name="Junghare M."/>
            <person name="Carmona M."/>
            <person name="Faoro H."/>
            <person name="Cruz L.M."/>
            <person name="Battistoni F."/>
            <person name="De Souza E."/>
            <person name="Pedrosa F."/>
            <person name="Chen W.-M."/>
            <person name="Poole P.S."/>
            <person name="Dixon R.A."/>
            <person name="James E.K."/>
        </authorList>
    </citation>
    <scope>NUCLEOTIDE SEQUENCE [LARGE SCALE GENOMIC DNA]</scope>
    <source>
        <strain evidence="2 3">22Lin</strain>
    </source>
</reference>
<gene>
    <name evidence="2" type="ORF">GPA25_03900</name>
</gene>
<dbReference type="RefSeq" id="WP_169259044.1">
    <property type="nucleotide sequence ID" value="NZ_WTVQ01000004.1"/>
</dbReference>
<dbReference type="EMBL" id="WTVQ01000004">
    <property type="protein sequence ID" value="NMG73897.1"/>
    <property type="molecule type" value="Genomic_DNA"/>
</dbReference>
<sequence length="292" mass="31908">MPSNIRSRPVRRLLRVATLFAAIAHGAPAAAQVTLDVIGPHEYELPVGFQPFNVLVQYATFQRADRVWDSGGDRRATPKSEVLVGLTKYVRFWSPESHRNIGLAYEVIVPEVGIRNTRANTSASGIGDPLTGPAIWYKPSPNSTVGFQSFVQVPVGDSDIGGGDGWKNLSSVFWDVQLGKWSYTADAGFVFFGESNAADATPANVFHTNHRVGYALNDVVEPFVGLDYEQQGSWTNKATGQKVARSHETTAGLGVMFKYYGNQSLTLRYSRGLDGDSHGATNSLNLKYAYAW</sequence>
<feature type="signal peptide" evidence="1">
    <location>
        <begin position="1"/>
        <end position="31"/>
    </location>
</feature>